<organism evidence="1 2">
    <name type="scientific">Phytophthora rubi</name>
    <dbReference type="NCBI Taxonomy" id="129364"/>
    <lineage>
        <taxon>Eukaryota</taxon>
        <taxon>Sar</taxon>
        <taxon>Stramenopiles</taxon>
        <taxon>Oomycota</taxon>
        <taxon>Peronosporomycetes</taxon>
        <taxon>Peronosporales</taxon>
        <taxon>Peronosporaceae</taxon>
        <taxon>Phytophthora</taxon>
    </lineage>
</organism>
<evidence type="ECO:0000313" key="2">
    <source>
        <dbReference type="Proteomes" id="UP000429607"/>
    </source>
</evidence>
<reference evidence="1 2" key="1">
    <citation type="submission" date="2018-09" db="EMBL/GenBank/DDBJ databases">
        <title>Genomic investigation of the strawberry pathogen Phytophthora fragariae indicates pathogenicity is determined by transcriptional variation in three key races.</title>
        <authorList>
            <person name="Adams T.M."/>
            <person name="Armitage A.D."/>
            <person name="Sobczyk M.K."/>
            <person name="Bates H.J."/>
            <person name="Dunwell J.M."/>
            <person name="Nellist C.F."/>
            <person name="Harrison R.J."/>
        </authorList>
    </citation>
    <scope>NUCLEOTIDE SEQUENCE [LARGE SCALE GENOMIC DNA]</scope>
    <source>
        <strain evidence="1 2">SCRP249</strain>
    </source>
</reference>
<gene>
    <name evidence="1" type="ORF">PR001_g10266</name>
</gene>
<comment type="caution">
    <text evidence="1">The sequence shown here is derived from an EMBL/GenBank/DDBJ whole genome shotgun (WGS) entry which is preliminary data.</text>
</comment>
<sequence length="108" mass="11657">MSPIKFSSKSICTNFFKIVVNDGGQPTDYFRCQCGTLRKQPEARATASCSANYLAADADVGKNTEFEAACVAVLRSGAGELMAELRHLLEPFAVSTDSTAVDDMLQKK</sequence>
<proteinExistence type="predicted"/>
<evidence type="ECO:0000313" key="1">
    <source>
        <dbReference type="EMBL" id="KAE9033208.1"/>
    </source>
</evidence>
<dbReference type="Proteomes" id="UP000429607">
    <property type="component" value="Unassembled WGS sequence"/>
</dbReference>
<dbReference type="AlphaFoldDB" id="A0A6A3MQB0"/>
<accession>A0A6A3MQB0</accession>
<protein>
    <submittedName>
        <fullName evidence="1">Uncharacterized protein</fullName>
    </submittedName>
</protein>
<name>A0A6A3MQB0_9STRA</name>
<dbReference type="EMBL" id="QXFV01000597">
    <property type="protein sequence ID" value="KAE9033208.1"/>
    <property type="molecule type" value="Genomic_DNA"/>
</dbReference>